<accession>A0A139BPW2</accession>
<comment type="cofactor">
    <cofactor evidence="2">
        <name>Mg(2+)</name>
        <dbReference type="ChEBI" id="CHEBI:18420"/>
    </cofactor>
</comment>
<dbReference type="PROSITE" id="PS00893">
    <property type="entry name" value="NUDIX_BOX"/>
    <property type="match status" value="1"/>
</dbReference>
<dbReference type="GO" id="GO:0016787">
    <property type="term" value="F:hydrolase activity"/>
    <property type="evidence" value="ECO:0007669"/>
    <property type="project" value="UniProtKB-KW"/>
</dbReference>
<dbReference type="GO" id="GO:0019693">
    <property type="term" value="P:ribose phosphate metabolic process"/>
    <property type="evidence" value="ECO:0007669"/>
    <property type="project" value="TreeGrafter"/>
</dbReference>
<dbReference type="SUPFAM" id="SSF55811">
    <property type="entry name" value="Nudix"/>
    <property type="match status" value="1"/>
</dbReference>
<evidence type="ECO:0000256" key="6">
    <source>
        <dbReference type="ARBA" id="ARBA00032162"/>
    </source>
</evidence>
<dbReference type="GO" id="GO:0005829">
    <property type="term" value="C:cytosol"/>
    <property type="evidence" value="ECO:0007669"/>
    <property type="project" value="TreeGrafter"/>
</dbReference>
<dbReference type="GO" id="GO:0006753">
    <property type="term" value="P:nucleoside phosphate metabolic process"/>
    <property type="evidence" value="ECO:0007669"/>
    <property type="project" value="TreeGrafter"/>
</dbReference>
<dbReference type="InterPro" id="IPR015797">
    <property type="entry name" value="NUDIX_hydrolase-like_dom_sf"/>
</dbReference>
<dbReference type="Proteomes" id="UP000070578">
    <property type="component" value="Unassembled WGS sequence"/>
</dbReference>
<protein>
    <recommendedName>
        <fullName evidence="4">GDP-mannose pyrophosphatase</fullName>
    </recommendedName>
    <alternativeName>
        <fullName evidence="6">GDP-mannose hydrolase</fullName>
    </alternativeName>
    <alternativeName>
        <fullName evidence="7">GDPMK</fullName>
    </alternativeName>
</protein>
<organism evidence="9 10">
    <name type="scientific">Candidatus Gallionella acididurans</name>
    <dbReference type="NCBI Taxonomy" id="1796491"/>
    <lineage>
        <taxon>Bacteria</taxon>
        <taxon>Pseudomonadati</taxon>
        <taxon>Pseudomonadota</taxon>
        <taxon>Betaproteobacteria</taxon>
        <taxon>Nitrosomonadales</taxon>
        <taxon>Gallionellaceae</taxon>
        <taxon>Gallionella</taxon>
    </lineage>
</organism>
<sequence>MEPVKIEPGSSWNAGNQMELKETCLDTELVYQGDFIRVRKDRIRLPDGKTGSREYINHPGAVAVLALLDNGNLVMERQFRYAPQREFIELPAGKIDPGEDILVCAKRELQEETGYVAGEWIHLTTAWPCIGYADERMEYFLARGLAHVGRKLDDGEFLEVFELSLAEALEWVRLGKINESKTIVGLFWLEKYLNGWKA</sequence>
<dbReference type="EMBL" id="LSLI01000110">
    <property type="protein sequence ID" value="KXS30992.1"/>
    <property type="molecule type" value="Genomic_DNA"/>
</dbReference>
<name>A0A139BPW2_9PROT</name>
<dbReference type="Pfam" id="PF00293">
    <property type="entry name" value="NUDIX"/>
    <property type="match status" value="1"/>
</dbReference>
<evidence type="ECO:0000256" key="7">
    <source>
        <dbReference type="ARBA" id="ARBA00032272"/>
    </source>
</evidence>
<comment type="similarity">
    <text evidence="3">Belongs to the Nudix hydrolase family. NudK subfamily.</text>
</comment>
<evidence type="ECO:0000256" key="1">
    <source>
        <dbReference type="ARBA" id="ARBA00000847"/>
    </source>
</evidence>
<dbReference type="Gene3D" id="3.90.79.10">
    <property type="entry name" value="Nucleoside Triphosphate Pyrophosphohydrolase"/>
    <property type="match status" value="1"/>
</dbReference>
<evidence type="ECO:0000313" key="10">
    <source>
        <dbReference type="Proteomes" id="UP000070578"/>
    </source>
</evidence>
<keyword evidence="5 9" id="KW-0378">Hydrolase</keyword>
<reference evidence="9 10" key="1">
    <citation type="submission" date="2016-02" db="EMBL/GenBank/DDBJ databases">
        <authorList>
            <person name="Wen L."/>
            <person name="He K."/>
            <person name="Yang H."/>
        </authorList>
    </citation>
    <scope>NUCLEOTIDE SEQUENCE [LARGE SCALE GENOMIC DNA]</scope>
    <source>
        <strain evidence="9">ShG14-8</strain>
    </source>
</reference>
<comment type="catalytic activity">
    <reaction evidence="1">
        <text>GDP-alpha-D-mannose + H2O = alpha-D-mannose 1-phosphate + GMP + 2 H(+)</text>
        <dbReference type="Rhea" id="RHEA:27978"/>
        <dbReference type="ChEBI" id="CHEBI:15377"/>
        <dbReference type="ChEBI" id="CHEBI:15378"/>
        <dbReference type="ChEBI" id="CHEBI:57527"/>
        <dbReference type="ChEBI" id="CHEBI:58115"/>
        <dbReference type="ChEBI" id="CHEBI:58409"/>
    </reaction>
</comment>
<dbReference type="InterPro" id="IPR000086">
    <property type="entry name" value="NUDIX_hydrolase_dom"/>
</dbReference>
<dbReference type="PANTHER" id="PTHR11839">
    <property type="entry name" value="UDP/ADP-SUGAR PYROPHOSPHATASE"/>
    <property type="match status" value="1"/>
</dbReference>
<dbReference type="PATRIC" id="fig|1796491.3.peg.3156"/>
<evidence type="ECO:0000256" key="2">
    <source>
        <dbReference type="ARBA" id="ARBA00001946"/>
    </source>
</evidence>
<proteinExistence type="inferred from homology"/>
<evidence type="ECO:0000256" key="3">
    <source>
        <dbReference type="ARBA" id="ARBA00007275"/>
    </source>
</evidence>
<gene>
    <name evidence="9" type="ORF">AWT59_2882</name>
</gene>
<evidence type="ECO:0000259" key="8">
    <source>
        <dbReference type="PROSITE" id="PS51462"/>
    </source>
</evidence>
<dbReference type="AlphaFoldDB" id="A0A139BPW2"/>
<evidence type="ECO:0000313" key="9">
    <source>
        <dbReference type="EMBL" id="KXS30992.1"/>
    </source>
</evidence>
<reference evidence="9 10" key="2">
    <citation type="submission" date="2016-03" db="EMBL/GenBank/DDBJ databases">
        <title>New uncultured bacterium of the family Gallionellaceae from acid mine drainage: description and reconstruction of genome based on metagenomic analysis of microbial community.</title>
        <authorList>
            <person name="Kadnikov V."/>
            <person name="Ivasenko D."/>
            <person name="Beletsky A."/>
            <person name="Mardanov A."/>
            <person name="Danilova E."/>
            <person name="Pimenov N."/>
            <person name="Karnachuk O."/>
            <person name="Ravin N."/>
        </authorList>
    </citation>
    <scope>NUCLEOTIDE SEQUENCE [LARGE SCALE GENOMIC DNA]</scope>
    <source>
        <strain evidence="9">ShG14-8</strain>
    </source>
</reference>
<dbReference type="InterPro" id="IPR020084">
    <property type="entry name" value="NUDIX_hydrolase_CS"/>
</dbReference>
<evidence type="ECO:0000256" key="5">
    <source>
        <dbReference type="ARBA" id="ARBA00022801"/>
    </source>
</evidence>
<dbReference type="PROSITE" id="PS51462">
    <property type="entry name" value="NUDIX"/>
    <property type="match status" value="1"/>
</dbReference>
<dbReference type="PANTHER" id="PTHR11839:SF18">
    <property type="entry name" value="NUDIX HYDROLASE DOMAIN-CONTAINING PROTEIN"/>
    <property type="match status" value="1"/>
</dbReference>
<comment type="caution">
    <text evidence="9">The sequence shown here is derived from an EMBL/GenBank/DDBJ whole genome shotgun (WGS) entry which is preliminary data.</text>
</comment>
<feature type="domain" description="Nudix hydrolase" evidence="8">
    <location>
        <begin position="56"/>
        <end position="185"/>
    </location>
</feature>
<evidence type="ECO:0000256" key="4">
    <source>
        <dbReference type="ARBA" id="ARBA00016377"/>
    </source>
</evidence>